<evidence type="ECO:0000313" key="4">
    <source>
        <dbReference type="EMBL" id="QDV24232.1"/>
    </source>
</evidence>
<protein>
    <submittedName>
        <fullName evidence="4">Phosphate-binding protein PstS 1</fullName>
    </submittedName>
</protein>
<evidence type="ECO:0000313" key="5">
    <source>
        <dbReference type="Proteomes" id="UP000318017"/>
    </source>
</evidence>
<organism evidence="4 5">
    <name type="scientific">Aureliella helgolandensis</name>
    <dbReference type="NCBI Taxonomy" id="2527968"/>
    <lineage>
        <taxon>Bacteria</taxon>
        <taxon>Pseudomonadati</taxon>
        <taxon>Planctomycetota</taxon>
        <taxon>Planctomycetia</taxon>
        <taxon>Pirellulales</taxon>
        <taxon>Pirellulaceae</taxon>
        <taxon>Aureliella</taxon>
    </lineage>
</organism>
<keyword evidence="1 2" id="KW-0732">Signal</keyword>
<dbReference type="PANTHER" id="PTHR30570:SF6">
    <property type="entry name" value="PHOSPHATE-BINDING PROTEIN PSTS"/>
    <property type="match status" value="1"/>
</dbReference>
<feature type="signal peptide" evidence="2">
    <location>
        <begin position="1"/>
        <end position="21"/>
    </location>
</feature>
<dbReference type="Pfam" id="PF12849">
    <property type="entry name" value="PBP_like_2"/>
    <property type="match status" value="1"/>
</dbReference>
<dbReference type="AlphaFoldDB" id="A0A518G6M0"/>
<dbReference type="Proteomes" id="UP000318017">
    <property type="component" value="Chromosome"/>
</dbReference>
<dbReference type="PANTHER" id="PTHR30570">
    <property type="entry name" value="PERIPLASMIC PHOSPHATE BINDING COMPONENT OF PHOSPHATE ABC TRANSPORTER"/>
    <property type="match status" value="1"/>
</dbReference>
<sequence precursor="true">MNSRRLVRIAAVSAVLTFVFAAVQSGHRTLAQAPLQPTPPADDPSSILQAIDPYQPLSTVEGEIRIFSSGSMDALAHGWADGFGRFQPQSKVQVYGAGADEATKQLIEDPMGIALFSRPVRESELAELKKHGLKNPVAIHVAREALAVFVNKDNPVHNISGEQLRAVFTTEQAQPEPTWQLFGATGEWATAPIKIVSRSENSGTQSYLREFVFNSTDLRPGISSHVSNRQVLEEVGKIPTAIAICGMRCEGDNVRMLQLMAGDTAVPSNDTAVLSGRYPLTRPLSLVIDLGQTGPRAQASQELVRYALRRSGQAQSIVVGFFPVDLPLLRAGIQQLDQAQP</sequence>
<proteinExistence type="predicted"/>
<dbReference type="KEGG" id="ahel:Q31a_25470"/>
<reference evidence="4 5" key="1">
    <citation type="submission" date="2019-02" db="EMBL/GenBank/DDBJ databases">
        <title>Deep-cultivation of Planctomycetes and their phenomic and genomic characterization uncovers novel biology.</title>
        <authorList>
            <person name="Wiegand S."/>
            <person name="Jogler M."/>
            <person name="Boedeker C."/>
            <person name="Pinto D."/>
            <person name="Vollmers J."/>
            <person name="Rivas-Marin E."/>
            <person name="Kohn T."/>
            <person name="Peeters S.H."/>
            <person name="Heuer A."/>
            <person name="Rast P."/>
            <person name="Oberbeckmann S."/>
            <person name="Bunk B."/>
            <person name="Jeske O."/>
            <person name="Meyerdierks A."/>
            <person name="Storesund J.E."/>
            <person name="Kallscheuer N."/>
            <person name="Luecker S."/>
            <person name="Lage O.M."/>
            <person name="Pohl T."/>
            <person name="Merkel B.J."/>
            <person name="Hornburger P."/>
            <person name="Mueller R.-W."/>
            <person name="Bruemmer F."/>
            <person name="Labrenz M."/>
            <person name="Spormann A.M."/>
            <person name="Op den Camp H."/>
            <person name="Overmann J."/>
            <person name="Amann R."/>
            <person name="Jetten M.S.M."/>
            <person name="Mascher T."/>
            <person name="Medema M.H."/>
            <person name="Devos D.P."/>
            <person name="Kaster A.-K."/>
            <person name="Ovreas L."/>
            <person name="Rohde M."/>
            <person name="Galperin M.Y."/>
            <person name="Jogler C."/>
        </authorList>
    </citation>
    <scope>NUCLEOTIDE SEQUENCE [LARGE SCALE GENOMIC DNA]</scope>
    <source>
        <strain evidence="4 5">Q31a</strain>
    </source>
</reference>
<keyword evidence="5" id="KW-1185">Reference proteome</keyword>
<dbReference type="RefSeq" id="WP_145077720.1">
    <property type="nucleotide sequence ID" value="NZ_CP036298.1"/>
</dbReference>
<evidence type="ECO:0000259" key="3">
    <source>
        <dbReference type="Pfam" id="PF12849"/>
    </source>
</evidence>
<dbReference type="Gene3D" id="3.40.190.10">
    <property type="entry name" value="Periplasmic binding protein-like II"/>
    <property type="match status" value="2"/>
</dbReference>
<dbReference type="InterPro" id="IPR050811">
    <property type="entry name" value="Phosphate_ABC_transporter"/>
</dbReference>
<dbReference type="SUPFAM" id="SSF53850">
    <property type="entry name" value="Periplasmic binding protein-like II"/>
    <property type="match status" value="1"/>
</dbReference>
<gene>
    <name evidence="4" type="primary">pstS1</name>
    <name evidence="4" type="ORF">Q31a_25470</name>
</gene>
<feature type="chain" id="PRO_5021737145" evidence="2">
    <location>
        <begin position="22"/>
        <end position="341"/>
    </location>
</feature>
<evidence type="ECO:0000256" key="2">
    <source>
        <dbReference type="SAM" id="SignalP"/>
    </source>
</evidence>
<feature type="domain" description="PBP" evidence="3">
    <location>
        <begin position="58"/>
        <end position="306"/>
    </location>
</feature>
<name>A0A518G6M0_9BACT</name>
<dbReference type="InterPro" id="IPR024370">
    <property type="entry name" value="PBP_domain"/>
</dbReference>
<dbReference type="EMBL" id="CP036298">
    <property type="protein sequence ID" value="QDV24232.1"/>
    <property type="molecule type" value="Genomic_DNA"/>
</dbReference>
<dbReference type="OrthoDB" id="9790048at2"/>
<accession>A0A518G6M0</accession>
<evidence type="ECO:0000256" key="1">
    <source>
        <dbReference type="ARBA" id="ARBA00022729"/>
    </source>
</evidence>